<organism evidence="2 3">
    <name type="scientific">Hymenobacter telluris</name>
    <dbReference type="NCBI Taxonomy" id="2816474"/>
    <lineage>
        <taxon>Bacteria</taxon>
        <taxon>Pseudomonadati</taxon>
        <taxon>Bacteroidota</taxon>
        <taxon>Cytophagia</taxon>
        <taxon>Cytophagales</taxon>
        <taxon>Hymenobacteraceae</taxon>
        <taxon>Hymenobacter</taxon>
    </lineage>
</organism>
<feature type="chain" id="PRO_5036998751" description="TonB C-terminal domain-containing protein" evidence="1">
    <location>
        <begin position="26"/>
        <end position="155"/>
    </location>
</feature>
<evidence type="ECO:0000256" key="1">
    <source>
        <dbReference type="SAM" id="SignalP"/>
    </source>
</evidence>
<gene>
    <name evidence="2" type="ORF">J0X19_24295</name>
</gene>
<name>A0A939F2F0_9BACT</name>
<accession>A0A939F2F0</accession>
<evidence type="ECO:0008006" key="4">
    <source>
        <dbReference type="Google" id="ProtNLM"/>
    </source>
</evidence>
<dbReference type="EMBL" id="JAFLQZ010000032">
    <property type="protein sequence ID" value="MBO0361102.1"/>
    <property type="molecule type" value="Genomic_DNA"/>
</dbReference>
<sequence length="155" mass="15863">MISTASPYVSGIVWAGLLLAGSAAAAQTTPAPVPIPNATAPKPGVKMLDGQKVYRFVEKMPVYLNGGLEGLQTYIIGHVTGGATSGSRAYVTFVIDRAGNVRNPAFGGGSAEDAAAVEPVLASAFAGIGKFRPGSQNGKPVNVELTVALVRRPKK</sequence>
<dbReference type="AlphaFoldDB" id="A0A939F2F0"/>
<protein>
    <recommendedName>
        <fullName evidence="4">TonB C-terminal domain-containing protein</fullName>
    </recommendedName>
</protein>
<dbReference type="Gene3D" id="3.30.1150.10">
    <property type="match status" value="1"/>
</dbReference>
<dbReference type="Proteomes" id="UP000664144">
    <property type="component" value="Unassembled WGS sequence"/>
</dbReference>
<evidence type="ECO:0000313" key="3">
    <source>
        <dbReference type="Proteomes" id="UP000664144"/>
    </source>
</evidence>
<keyword evidence="1" id="KW-0732">Signal</keyword>
<keyword evidence="3" id="KW-1185">Reference proteome</keyword>
<reference evidence="2" key="1">
    <citation type="submission" date="2021-03" db="EMBL/GenBank/DDBJ databases">
        <authorList>
            <person name="Kim M.K."/>
        </authorList>
    </citation>
    <scope>NUCLEOTIDE SEQUENCE</scope>
    <source>
        <strain evidence="2">BT186</strain>
    </source>
</reference>
<dbReference type="RefSeq" id="WP_206987002.1">
    <property type="nucleotide sequence ID" value="NZ_JAFLQZ010000032.1"/>
</dbReference>
<comment type="caution">
    <text evidence="2">The sequence shown here is derived from an EMBL/GenBank/DDBJ whole genome shotgun (WGS) entry which is preliminary data.</text>
</comment>
<evidence type="ECO:0000313" key="2">
    <source>
        <dbReference type="EMBL" id="MBO0361102.1"/>
    </source>
</evidence>
<feature type="signal peptide" evidence="1">
    <location>
        <begin position="1"/>
        <end position="25"/>
    </location>
</feature>
<proteinExistence type="predicted"/>